<comment type="caution">
    <text evidence="1">The sequence shown here is derived from an EMBL/GenBank/DDBJ whole genome shotgun (WGS) entry which is preliminary data.</text>
</comment>
<dbReference type="Proteomes" id="UP001595713">
    <property type="component" value="Unassembled WGS sequence"/>
</dbReference>
<name>A0ABV7STT0_9SPHN</name>
<accession>A0ABV7STT0</accession>
<keyword evidence="2" id="KW-1185">Reference proteome</keyword>
<reference evidence="2" key="1">
    <citation type="journal article" date="2019" name="Int. J. Syst. Evol. Microbiol.">
        <title>The Global Catalogue of Microorganisms (GCM) 10K type strain sequencing project: providing services to taxonomists for standard genome sequencing and annotation.</title>
        <authorList>
            <consortium name="The Broad Institute Genomics Platform"/>
            <consortium name="The Broad Institute Genome Sequencing Center for Infectious Disease"/>
            <person name="Wu L."/>
            <person name="Ma J."/>
        </authorList>
    </citation>
    <scope>NUCLEOTIDE SEQUENCE [LARGE SCALE GENOMIC DNA]</scope>
    <source>
        <strain evidence="2">KCTC 42739</strain>
    </source>
</reference>
<sequence>MAQSYGRTILGKCVAETGLRRRGPAALTTIPAAAFEPTASGTIDTVGRGNAATDRLDQLQIISGKNE</sequence>
<proteinExistence type="predicted"/>
<dbReference type="EMBL" id="JBHRXP010000004">
    <property type="protein sequence ID" value="MFC3580383.1"/>
    <property type="molecule type" value="Genomic_DNA"/>
</dbReference>
<protein>
    <submittedName>
        <fullName evidence="1">Uncharacterized protein</fullName>
    </submittedName>
</protein>
<gene>
    <name evidence="1" type="ORF">ACFONA_09435</name>
</gene>
<organism evidence="1 2">
    <name type="scientific">Sphingomonas hylomeconis</name>
    <dbReference type="NCBI Taxonomy" id="1395958"/>
    <lineage>
        <taxon>Bacteria</taxon>
        <taxon>Pseudomonadati</taxon>
        <taxon>Pseudomonadota</taxon>
        <taxon>Alphaproteobacteria</taxon>
        <taxon>Sphingomonadales</taxon>
        <taxon>Sphingomonadaceae</taxon>
        <taxon>Sphingomonas</taxon>
    </lineage>
</organism>
<dbReference type="RefSeq" id="WP_261295043.1">
    <property type="nucleotide sequence ID" value="NZ_JANQBK010000012.1"/>
</dbReference>
<evidence type="ECO:0000313" key="1">
    <source>
        <dbReference type="EMBL" id="MFC3580383.1"/>
    </source>
</evidence>
<evidence type="ECO:0000313" key="2">
    <source>
        <dbReference type="Proteomes" id="UP001595713"/>
    </source>
</evidence>